<evidence type="ECO:0000313" key="7">
    <source>
        <dbReference type="EMBL" id="ADI14278.1"/>
    </source>
</evidence>
<accession>D7CW15</accession>
<dbReference type="eggNOG" id="COG0614">
    <property type="taxonomic scope" value="Bacteria"/>
</dbReference>
<dbReference type="KEGG" id="tra:Trad_1153"/>
<evidence type="ECO:0000256" key="3">
    <source>
        <dbReference type="ARBA" id="ARBA00022448"/>
    </source>
</evidence>
<dbReference type="HOGENOM" id="CLU_038034_0_2_0"/>
<dbReference type="OrthoDB" id="9793175at2"/>
<protein>
    <submittedName>
        <fullName evidence="7">Periplasmic binding protein</fullName>
    </submittedName>
</protein>
<dbReference type="PROSITE" id="PS50983">
    <property type="entry name" value="FE_B12_PBP"/>
    <property type="match status" value="1"/>
</dbReference>
<reference evidence="7 8" key="2">
    <citation type="journal article" date="2011" name="Stand. Genomic Sci.">
        <title>Complete genome sequence of Truepera radiovictrix type strain (RQ-24).</title>
        <authorList>
            <person name="Ivanova N."/>
            <person name="Rohde C."/>
            <person name="Munk C."/>
            <person name="Nolan M."/>
            <person name="Lucas S."/>
            <person name="Del Rio T.G."/>
            <person name="Tice H."/>
            <person name="Deshpande S."/>
            <person name="Cheng J.F."/>
            <person name="Tapia R."/>
            <person name="Han C."/>
            <person name="Goodwin L."/>
            <person name="Pitluck S."/>
            <person name="Liolios K."/>
            <person name="Mavromatis K."/>
            <person name="Mikhailova N."/>
            <person name="Pati A."/>
            <person name="Chen A."/>
            <person name="Palaniappan K."/>
            <person name="Land M."/>
            <person name="Hauser L."/>
            <person name="Chang Y.J."/>
            <person name="Jeffries C.D."/>
            <person name="Brambilla E."/>
            <person name="Rohde M."/>
            <person name="Goker M."/>
            <person name="Tindall B.J."/>
            <person name="Woyke T."/>
            <person name="Bristow J."/>
            <person name="Eisen J.A."/>
            <person name="Markowitz V."/>
            <person name="Hugenholtz P."/>
            <person name="Kyrpides N.C."/>
            <person name="Klenk H.P."/>
            <person name="Lapidus A."/>
        </authorList>
    </citation>
    <scope>NUCLEOTIDE SEQUENCE [LARGE SCALE GENOMIC DNA]</scope>
    <source>
        <strain evidence="8">DSM 17093 / CIP 108686 / LMG 22925 / RQ-24</strain>
    </source>
</reference>
<organism evidence="7 8">
    <name type="scientific">Truepera radiovictrix (strain DSM 17093 / CIP 108686 / LMG 22925 / RQ-24)</name>
    <dbReference type="NCBI Taxonomy" id="649638"/>
    <lineage>
        <taxon>Bacteria</taxon>
        <taxon>Thermotogati</taxon>
        <taxon>Deinococcota</taxon>
        <taxon>Deinococci</taxon>
        <taxon>Trueperales</taxon>
        <taxon>Trueperaceae</taxon>
        <taxon>Truepera</taxon>
    </lineage>
</organism>
<keyword evidence="8" id="KW-1185">Reference proteome</keyword>
<comment type="similarity">
    <text evidence="2">Belongs to the bacterial solute-binding protein 8 family.</text>
</comment>
<evidence type="ECO:0000256" key="4">
    <source>
        <dbReference type="ARBA" id="ARBA00022729"/>
    </source>
</evidence>
<feature type="chain" id="PRO_5003094505" evidence="5">
    <location>
        <begin position="28"/>
        <end position="315"/>
    </location>
</feature>
<reference evidence="8" key="1">
    <citation type="submission" date="2010-05" db="EMBL/GenBank/DDBJ databases">
        <title>The complete genome of Truepera radiovictris DSM 17093.</title>
        <authorList>
            <consortium name="US DOE Joint Genome Institute (JGI-PGF)"/>
            <person name="Lucas S."/>
            <person name="Copeland A."/>
            <person name="Lapidus A."/>
            <person name="Glavina del Rio T."/>
            <person name="Dalin E."/>
            <person name="Tice H."/>
            <person name="Bruce D."/>
            <person name="Goodwin L."/>
            <person name="Pitluck S."/>
            <person name="Kyrpides N."/>
            <person name="Mavromatis K."/>
            <person name="Ovchinnikova G."/>
            <person name="Munk A.C."/>
            <person name="Detter J.C."/>
            <person name="Han C."/>
            <person name="Tapia R."/>
            <person name="Land M."/>
            <person name="Hauser L."/>
            <person name="Markowitz V."/>
            <person name="Cheng J.-F."/>
            <person name="Hugenholtz P."/>
            <person name="Woyke T."/>
            <person name="Wu D."/>
            <person name="Tindall B."/>
            <person name="Pomrenke H.G."/>
            <person name="Brambilla E."/>
            <person name="Klenk H.-P."/>
            <person name="Eisen J.A."/>
        </authorList>
    </citation>
    <scope>NUCLEOTIDE SEQUENCE [LARGE SCALE GENOMIC DNA]</scope>
    <source>
        <strain evidence="8">DSM 17093 / CIP 108686 / LMG 22925 / RQ-24</strain>
    </source>
</reference>
<dbReference type="SUPFAM" id="SSF53807">
    <property type="entry name" value="Helical backbone' metal receptor"/>
    <property type="match status" value="1"/>
</dbReference>
<dbReference type="STRING" id="649638.Trad_1153"/>
<dbReference type="RefSeq" id="WP_013177649.1">
    <property type="nucleotide sequence ID" value="NC_014221.1"/>
</dbReference>
<dbReference type="GO" id="GO:0030288">
    <property type="term" value="C:outer membrane-bounded periplasmic space"/>
    <property type="evidence" value="ECO:0007669"/>
    <property type="project" value="TreeGrafter"/>
</dbReference>
<evidence type="ECO:0000256" key="1">
    <source>
        <dbReference type="ARBA" id="ARBA00004196"/>
    </source>
</evidence>
<keyword evidence="4 5" id="KW-0732">Signal</keyword>
<feature type="domain" description="Fe/B12 periplasmic-binding" evidence="6">
    <location>
        <begin position="48"/>
        <end position="306"/>
    </location>
</feature>
<dbReference type="Pfam" id="PF01497">
    <property type="entry name" value="Peripla_BP_2"/>
    <property type="match status" value="1"/>
</dbReference>
<dbReference type="InterPro" id="IPR051313">
    <property type="entry name" value="Bact_iron-sidero_bind"/>
</dbReference>
<dbReference type="Proteomes" id="UP000000379">
    <property type="component" value="Chromosome"/>
</dbReference>
<dbReference type="GO" id="GO:1901678">
    <property type="term" value="P:iron coordination entity transport"/>
    <property type="evidence" value="ECO:0007669"/>
    <property type="project" value="UniProtKB-ARBA"/>
</dbReference>
<dbReference type="AlphaFoldDB" id="D7CW15"/>
<evidence type="ECO:0000259" key="6">
    <source>
        <dbReference type="PROSITE" id="PS50983"/>
    </source>
</evidence>
<comment type="subcellular location">
    <subcellularLocation>
        <location evidence="1">Cell envelope</location>
    </subcellularLocation>
</comment>
<dbReference type="EMBL" id="CP002049">
    <property type="protein sequence ID" value="ADI14278.1"/>
    <property type="molecule type" value="Genomic_DNA"/>
</dbReference>
<evidence type="ECO:0000313" key="8">
    <source>
        <dbReference type="Proteomes" id="UP000000379"/>
    </source>
</evidence>
<dbReference type="PROSITE" id="PS51257">
    <property type="entry name" value="PROKAR_LIPOPROTEIN"/>
    <property type="match status" value="1"/>
</dbReference>
<name>D7CW15_TRURR</name>
<sequence length="315" mass="33421">MRDPKRTLALGLLLVLSVVHNAALAQACSGRLVTHAMGNTCVPETVTRVVALETGELDSAVMLGLAPVGAGSWLGADDPWPDYLADALGGTTYLGLGDRPNLEAIAALAPDLILGSKLRHEALYAQLSQVAPTVFTETVGAPWKENLRLHGEALGRAAEAQALLEAYEARAAAFRERLGDRAPTISVVRFLPREIRVYQRASFSGSVLADAGLPRPPSGDVDGFAASITEEGVPEIGGDVLFVSVYGPKAETAYPRVTSGPLWAGLEAVRRGRVYEVAEDIWMLGVGVGAAERILDDLEIYLEHYTRASGAPRGE</sequence>
<keyword evidence="3" id="KW-0813">Transport</keyword>
<dbReference type="PANTHER" id="PTHR30532">
    <property type="entry name" value="IRON III DICITRATE-BINDING PERIPLASMIC PROTEIN"/>
    <property type="match status" value="1"/>
</dbReference>
<gene>
    <name evidence="7" type="ordered locus">Trad_1153</name>
</gene>
<dbReference type="InterPro" id="IPR002491">
    <property type="entry name" value="ABC_transptr_periplasmic_BD"/>
</dbReference>
<dbReference type="PANTHER" id="PTHR30532:SF25">
    <property type="entry name" value="IRON(III) DICITRATE-BINDING PERIPLASMIC PROTEIN"/>
    <property type="match status" value="1"/>
</dbReference>
<proteinExistence type="inferred from homology"/>
<feature type="signal peptide" evidence="5">
    <location>
        <begin position="1"/>
        <end position="27"/>
    </location>
</feature>
<dbReference type="CDD" id="cd01146">
    <property type="entry name" value="FhuD"/>
    <property type="match status" value="1"/>
</dbReference>
<evidence type="ECO:0000256" key="2">
    <source>
        <dbReference type="ARBA" id="ARBA00008814"/>
    </source>
</evidence>
<dbReference type="Gene3D" id="3.40.50.1980">
    <property type="entry name" value="Nitrogenase molybdenum iron protein domain"/>
    <property type="match status" value="2"/>
</dbReference>
<evidence type="ECO:0000256" key="5">
    <source>
        <dbReference type="SAM" id="SignalP"/>
    </source>
</evidence>